<evidence type="ECO:0000256" key="5">
    <source>
        <dbReference type="SAM" id="MobiDB-lite"/>
    </source>
</evidence>
<dbReference type="OrthoDB" id="9834561at2759"/>
<keyword evidence="7" id="KW-1185">Reference proteome</keyword>
<comment type="similarity">
    <text evidence="2">Belongs to the IGFL family.</text>
</comment>
<dbReference type="GeneTree" id="ENSGT00390000009557"/>
<dbReference type="AlphaFoldDB" id="A0A8D2DZK7"/>
<evidence type="ECO:0000256" key="4">
    <source>
        <dbReference type="ARBA" id="ARBA00022729"/>
    </source>
</evidence>
<keyword evidence="3" id="KW-0964">Secreted</keyword>
<evidence type="ECO:0000313" key="7">
    <source>
        <dbReference type="Proteomes" id="UP000694564"/>
    </source>
</evidence>
<dbReference type="PANTHER" id="PTHR34827:SF5">
    <property type="entry name" value="INSULIN GROWTH FACTOR-LIKE FAMILY MEMBER 3"/>
    <property type="match status" value="1"/>
</dbReference>
<protein>
    <recommendedName>
        <fullName evidence="8">Insulin growth factor-like family member 3</fullName>
    </recommendedName>
</protein>
<dbReference type="GO" id="GO:0005102">
    <property type="term" value="F:signaling receptor binding"/>
    <property type="evidence" value="ECO:0007669"/>
    <property type="project" value="TreeGrafter"/>
</dbReference>
<proteinExistence type="inferred from homology"/>
<evidence type="ECO:0000256" key="1">
    <source>
        <dbReference type="ARBA" id="ARBA00004613"/>
    </source>
</evidence>
<evidence type="ECO:0008006" key="8">
    <source>
        <dbReference type="Google" id="ProtNLM"/>
    </source>
</evidence>
<feature type="region of interest" description="Disordered" evidence="5">
    <location>
        <begin position="1"/>
        <end position="22"/>
    </location>
</feature>
<evidence type="ECO:0000313" key="6">
    <source>
        <dbReference type="Ensembl" id="ENSSVLP00005031235.1"/>
    </source>
</evidence>
<accession>A0A8D2DZK7</accession>
<dbReference type="InterPro" id="IPR032744">
    <property type="entry name" value="IGFL"/>
</dbReference>
<dbReference type="Ensembl" id="ENSSVLT00005034689.1">
    <property type="protein sequence ID" value="ENSSVLP00005031235.1"/>
    <property type="gene ID" value="ENSSVLG00005024617.1"/>
</dbReference>
<dbReference type="Pfam" id="PF14653">
    <property type="entry name" value="IGFL"/>
    <property type="match status" value="1"/>
</dbReference>
<dbReference type="GO" id="GO:0005615">
    <property type="term" value="C:extracellular space"/>
    <property type="evidence" value="ECO:0007669"/>
    <property type="project" value="TreeGrafter"/>
</dbReference>
<organism evidence="6 7">
    <name type="scientific">Sciurus vulgaris</name>
    <name type="common">Eurasian red squirrel</name>
    <dbReference type="NCBI Taxonomy" id="55149"/>
    <lineage>
        <taxon>Eukaryota</taxon>
        <taxon>Metazoa</taxon>
        <taxon>Chordata</taxon>
        <taxon>Craniata</taxon>
        <taxon>Vertebrata</taxon>
        <taxon>Euteleostomi</taxon>
        <taxon>Mammalia</taxon>
        <taxon>Eutheria</taxon>
        <taxon>Euarchontoglires</taxon>
        <taxon>Glires</taxon>
        <taxon>Rodentia</taxon>
        <taxon>Sciuromorpha</taxon>
        <taxon>Sciuridae</taxon>
        <taxon>Sciurinae</taxon>
        <taxon>Sciurini</taxon>
        <taxon>Sciurus</taxon>
    </lineage>
</organism>
<evidence type="ECO:0000256" key="2">
    <source>
        <dbReference type="ARBA" id="ARBA00009529"/>
    </source>
</evidence>
<keyword evidence="4" id="KW-0732">Signal</keyword>
<evidence type="ECO:0000256" key="3">
    <source>
        <dbReference type="ARBA" id="ARBA00022525"/>
    </source>
</evidence>
<comment type="subcellular location">
    <subcellularLocation>
        <location evidence="1">Secreted</location>
    </subcellularLocation>
</comment>
<reference evidence="6" key="2">
    <citation type="submission" date="2025-09" db="UniProtKB">
        <authorList>
            <consortium name="Ensembl"/>
        </authorList>
    </citation>
    <scope>IDENTIFICATION</scope>
</reference>
<reference evidence="6" key="1">
    <citation type="submission" date="2025-08" db="UniProtKB">
        <authorList>
            <consortium name="Ensembl"/>
        </authorList>
    </citation>
    <scope>IDENTIFICATION</scope>
</reference>
<dbReference type="PANTHER" id="PTHR34827">
    <property type="entry name" value="INSULIN GROWTH FACTOR-LIKE FAMILY MEMBER 3-RELATED"/>
    <property type="match status" value="1"/>
</dbReference>
<dbReference type="Proteomes" id="UP000694564">
    <property type="component" value="Chromosome 17"/>
</dbReference>
<name>A0A8D2DZK7_SCIVU</name>
<sequence>MFELLVSSGSEGVTGENRGIKEGGGDSAWGQVLGAHPTLTLPAAAPWLCQPVPRCGDRIYNPLEQCCVDDTILPLKRTQLCGLNCIYWPCFELCCPQSFGPQKNFILKLKVLGVKSQCHSAPISRDCERCFPKDMEETQLSLILLTRRD</sequence>